<protein>
    <submittedName>
        <fullName evidence="1">Sarcosine oxidase subunit delta</fullName>
    </submittedName>
</protein>
<comment type="caution">
    <text evidence="1">The sequence shown here is derived from an EMBL/GenBank/DDBJ whole genome shotgun (WGS) entry which is preliminary data.</text>
</comment>
<gene>
    <name evidence="1" type="ORF">HLH28_12480</name>
</gene>
<evidence type="ECO:0000313" key="1">
    <source>
        <dbReference type="EMBL" id="MBB2202377.1"/>
    </source>
</evidence>
<accession>A0A7W4K8K7</accession>
<dbReference type="GO" id="GO:0046653">
    <property type="term" value="P:tetrahydrofolate metabolic process"/>
    <property type="evidence" value="ECO:0007669"/>
    <property type="project" value="InterPro"/>
</dbReference>
<sequence>MRITCPCCGERGLDEFSYRGDATLSRPAGDPPLPGAGAEAWAEYVYLRDNPSGPHRELWYHGAGCRSWLVVTRNTRTHEILDTERAVNVVRATRKDAEA</sequence>
<dbReference type="EMBL" id="JABEQM010000010">
    <property type="protein sequence ID" value="MBB2202377.1"/>
    <property type="molecule type" value="Genomic_DNA"/>
</dbReference>
<evidence type="ECO:0000313" key="2">
    <source>
        <dbReference type="Proteomes" id="UP000578030"/>
    </source>
</evidence>
<proteinExistence type="predicted"/>
<dbReference type="GO" id="GO:0008115">
    <property type="term" value="F:sarcosine oxidase activity"/>
    <property type="evidence" value="ECO:0007669"/>
    <property type="project" value="InterPro"/>
</dbReference>
<dbReference type="Pfam" id="PF04267">
    <property type="entry name" value="SoxD"/>
    <property type="match status" value="1"/>
</dbReference>
<keyword evidence="2" id="KW-1185">Reference proteome</keyword>
<dbReference type="Proteomes" id="UP000578030">
    <property type="component" value="Unassembled WGS sequence"/>
</dbReference>
<dbReference type="Gene3D" id="3.30.2270.10">
    <property type="entry name" value="Folate-binding superfamily"/>
    <property type="match status" value="1"/>
</dbReference>
<dbReference type="InterPro" id="IPR038561">
    <property type="entry name" value="SoxD_sf"/>
</dbReference>
<dbReference type="AlphaFoldDB" id="A0A7W4K8K7"/>
<reference evidence="1 2" key="1">
    <citation type="submission" date="2020-04" db="EMBL/GenBank/DDBJ databases">
        <title>Description of novel Gluconacetobacter.</title>
        <authorList>
            <person name="Sombolestani A."/>
        </authorList>
    </citation>
    <scope>NUCLEOTIDE SEQUENCE [LARGE SCALE GENOMIC DNA]</scope>
    <source>
        <strain evidence="1 2">LMG 27802</strain>
    </source>
</reference>
<dbReference type="RefSeq" id="WP_182959630.1">
    <property type="nucleotide sequence ID" value="NZ_JABEQM010000010.1"/>
</dbReference>
<organism evidence="1 2">
    <name type="scientific">Gluconacetobacter tumulisoli</name>
    <dbReference type="NCBI Taxonomy" id="1286189"/>
    <lineage>
        <taxon>Bacteria</taxon>
        <taxon>Pseudomonadati</taxon>
        <taxon>Pseudomonadota</taxon>
        <taxon>Alphaproteobacteria</taxon>
        <taxon>Acetobacterales</taxon>
        <taxon>Acetobacteraceae</taxon>
        <taxon>Gluconacetobacter</taxon>
    </lineage>
</organism>
<dbReference type="InterPro" id="IPR006279">
    <property type="entry name" value="SoxD"/>
</dbReference>
<name>A0A7W4K8K7_9PROT</name>